<dbReference type="GO" id="GO:0003677">
    <property type="term" value="F:DNA binding"/>
    <property type="evidence" value="ECO:0007669"/>
    <property type="project" value="InterPro"/>
</dbReference>
<dbReference type="NCBIfam" id="NF005907">
    <property type="entry name" value="PRK07883.1-5"/>
    <property type="match status" value="1"/>
</dbReference>
<dbReference type="InterPro" id="IPR035901">
    <property type="entry name" value="GIY-YIG_endonuc_sf"/>
</dbReference>
<dbReference type="PANTHER" id="PTHR30562:SF1">
    <property type="entry name" value="UVRABC SYSTEM PROTEIN C"/>
    <property type="match status" value="1"/>
</dbReference>
<dbReference type="CDD" id="cd10434">
    <property type="entry name" value="GIY-YIG_UvrC_Cho"/>
    <property type="match status" value="1"/>
</dbReference>
<feature type="domain" description="GIY-YIG" evidence="2">
    <location>
        <begin position="224"/>
        <end position="302"/>
    </location>
</feature>
<dbReference type="GO" id="GO:0006260">
    <property type="term" value="P:DNA replication"/>
    <property type="evidence" value="ECO:0007669"/>
    <property type="project" value="InterPro"/>
</dbReference>
<dbReference type="Proteomes" id="UP000573599">
    <property type="component" value="Unassembled WGS sequence"/>
</dbReference>
<dbReference type="CDD" id="cd06127">
    <property type="entry name" value="DEDDh"/>
    <property type="match status" value="1"/>
</dbReference>
<dbReference type="InterPro" id="IPR012337">
    <property type="entry name" value="RNaseH-like_sf"/>
</dbReference>
<dbReference type="GO" id="GO:0003887">
    <property type="term" value="F:DNA-directed DNA polymerase activity"/>
    <property type="evidence" value="ECO:0007669"/>
    <property type="project" value="UniProtKB-EC"/>
</dbReference>
<dbReference type="Gene3D" id="3.40.1440.10">
    <property type="entry name" value="GIY-YIG endonuclease"/>
    <property type="match status" value="1"/>
</dbReference>
<sequence length="577" mass="61829">MQTAGDQMVQGTFDDLGTALADVTFVVVDLETTGGSPADSAITEIGAVKVRGGEVMGEFQTLVNPHVPIPPFIQSLTGITTSMVADAPRIESALPAFLEFAQGAVLVAHNAGFDVGFLKMAARDQGIEWPRHAVLDTVHLARQLVTRDEARNHKLSTLAALFGATTTPDHRALHDAQATVDVLHALIGRVGSLGVHTLEELASYTSRVSPAQRRKRWLADGLPNEPGVYLFKDSDGRVLYVGTSINIRTRVRSYFTASEQRTRMAEMVRLAESVTPIVCATTLEAEVRELRLIAAHKPRYNRRSKTPERATWVKLTVEAFPRLSIVREVRGDGARYIGPFGSRGAAEDAIAAVHEVIPLRQCVQRLSPTRLVGSCALADMGRCGAPCTGAQSVQEYAAVVQDAVHALAGDSRGVVTALRSRMGSLADQERFEDAGTLRDRMLALVRGIARAQRIAPLAASPQIIAARPATTGGWEIVVVRHGRLAASTISPRGADPMPYVDALRDSAEVVLPAPWPAPAATPEETEKILRWLESPGVRIVDLDGEWTCPVGGAGGARAELEPQLVAQHAVPGFVAAS</sequence>
<organism evidence="3 4">
    <name type="scientific">Pedococcus badiiscoriae</name>
    <dbReference type="NCBI Taxonomy" id="642776"/>
    <lineage>
        <taxon>Bacteria</taxon>
        <taxon>Bacillati</taxon>
        <taxon>Actinomycetota</taxon>
        <taxon>Actinomycetes</taxon>
        <taxon>Micrococcales</taxon>
        <taxon>Intrasporangiaceae</taxon>
        <taxon>Pedococcus</taxon>
    </lineage>
</organism>
<dbReference type="GO" id="GO:0006289">
    <property type="term" value="P:nucleotide-excision repair"/>
    <property type="evidence" value="ECO:0007669"/>
    <property type="project" value="InterPro"/>
</dbReference>
<dbReference type="InterPro" id="IPR006054">
    <property type="entry name" value="DnaQ"/>
</dbReference>
<dbReference type="InterPro" id="IPR036397">
    <property type="entry name" value="RNaseH_sf"/>
</dbReference>
<dbReference type="SUPFAM" id="SSF82771">
    <property type="entry name" value="GIY-YIG endonuclease"/>
    <property type="match status" value="1"/>
</dbReference>
<evidence type="ECO:0000313" key="4">
    <source>
        <dbReference type="Proteomes" id="UP000573599"/>
    </source>
</evidence>
<dbReference type="InterPro" id="IPR000305">
    <property type="entry name" value="GIY-YIG_endonuc"/>
</dbReference>
<protein>
    <submittedName>
        <fullName evidence="3">DNA polymerase-3 subunit epsilon</fullName>
        <ecNumber evidence="3">2.7.7.7</ecNumber>
    </submittedName>
</protein>
<dbReference type="EMBL" id="JACCAB010000001">
    <property type="protein sequence ID" value="NYG05603.1"/>
    <property type="molecule type" value="Genomic_DNA"/>
</dbReference>
<name>A0A852W9A0_9MICO</name>
<reference evidence="3 4" key="1">
    <citation type="submission" date="2020-07" db="EMBL/GenBank/DDBJ databases">
        <title>Sequencing the genomes of 1000 actinobacteria strains.</title>
        <authorList>
            <person name="Klenk H.-P."/>
        </authorList>
    </citation>
    <scope>NUCLEOTIDE SEQUENCE [LARGE SCALE GENOMIC DNA]</scope>
    <source>
        <strain evidence="3 4">DSM 23987</strain>
    </source>
</reference>
<dbReference type="InterPro" id="IPR050066">
    <property type="entry name" value="UvrABC_protein_C"/>
</dbReference>
<comment type="caution">
    <text evidence="3">The sequence shown here is derived from an EMBL/GenBank/DDBJ whole genome shotgun (WGS) entry which is preliminary data.</text>
</comment>
<dbReference type="NCBIfam" id="TIGR00573">
    <property type="entry name" value="dnaq"/>
    <property type="match status" value="1"/>
</dbReference>
<evidence type="ECO:0000256" key="1">
    <source>
        <dbReference type="ARBA" id="ARBA00022839"/>
    </source>
</evidence>
<evidence type="ECO:0000313" key="3">
    <source>
        <dbReference type="EMBL" id="NYG05603.1"/>
    </source>
</evidence>
<proteinExistence type="predicted"/>
<dbReference type="InterPro" id="IPR013520">
    <property type="entry name" value="Ribonucl_H"/>
</dbReference>
<dbReference type="GO" id="GO:0004527">
    <property type="term" value="F:exonuclease activity"/>
    <property type="evidence" value="ECO:0007669"/>
    <property type="project" value="UniProtKB-KW"/>
</dbReference>
<dbReference type="Gene3D" id="3.30.420.10">
    <property type="entry name" value="Ribonuclease H-like superfamily/Ribonuclease H"/>
    <property type="match status" value="1"/>
</dbReference>
<accession>A0A852W9A0</accession>
<dbReference type="Pfam" id="PF00929">
    <property type="entry name" value="RNase_T"/>
    <property type="match status" value="1"/>
</dbReference>
<dbReference type="EC" id="2.7.7.7" evidence="3"/>
<keyword evidence="1" id="KW-0540">Nuclease</keyword>
<keyword evidence="3" id="KW-0808">Transferase</keyword>
<dbReference type="NCBIfam" id="NF005905">
    <property type="entry name" value="PRK07883.1-3"/>
    <property type="match status" value="1"/>
</dbReference>
<dbReference type="PANTHER" id="PTHR30562">
    <property type="entry name" value="UVRC/OXIDOREDUCTASE"/>
    <property type="match status" value="1"/>
</dbReference>
<dbReference type="PROSITE" id="PS50164">
    <property type="entry name" value="GIY_YIG"/>
    <property type="match status" value="1"/>
</dbReference>
<keyword evidence="1" id="KW-0378">Hydrolase</keyword>
<dbReference type="SMART" id="SM00479">
    <property type="entry name" value="EXOIII"/>
    <property type="match status" value="1"/>
</dbReference>
<dbReference type="InterPro" id="IPR036876">
    <property type="entry name" value="UVR_dom_sf"/>
</dbReference>
<dbReference type="SMART" id="SM00465">
    <property type="entry name" value="GIYc"/>
    <property type="match status" value="1"/>
</dbReference>
<evidence type="ECO:0000259" key="2">
    <source>
        <dbReference type="PROSITE" id="PS50164"/>
    </source>
</evidence>
<keyword evidence="4" id="KW-1185">Reference proteome</keyword>
<dbReference type="InterPro" id="IPR047296">
    <property type="entry name" value="GIY-YIG_UvrC_Cho"/>
</dbReference>
<dbReference type="SUPFAM" id="SSF46600">
    <property type="entry name" value="C-terminal UvrC-binding domain of UvrB"/>
    <property type="match status" value="1"/>
</dbReference>
<dbReference type="Pfam" id="PF01541">
    <property type="entry name" value="GIY-YIG"/>
    <property type="match status" value="1"/>
</dbReference>
<dbReference type="FunFam" id="3.30.420.10:FF:000045">
    <property type="entry name" value="3'-5' exonuclease DinG"/>
    <property type="match status" value="1"/>
</dbReference>
<dbReference type="GO" id="GO:0009380">
    <property type="term" value="C:excinuclease repair complex"/>
    <property type="evidence" value="ECO:0007669"/>
    <property type="project" value="TreeGrafter"/>
</dbReference>
<gene>
    <name evidence="3" type="ORF">BJ986_000090</name>
</gene>
<dbReference type="RefSeq" id="WP_179420204.1">
    <property type="nucleotide sequence ID" value="NZ_JACCAB010000001.1"/>
</dbReference>
<keyword evidence="3" id="KW-0548">Nucleotidyltransferase</keyword>
<keyword evidence="1" id="KW-0269">Exonuclease</keyword>
<dbReference type="AlphaFoldDB" id="A0A852W9A0"/>
<dbReference type="SUPFAM" id="SSF53098">
    <property type="entry name" value="Ribonuclease H-like"/>
    <property type="match status" value="1"/>
</dbReference>